<accession>A0A5R9EVI3</accession>
<keyword evidence="1" id="KW-0472">Membrane</keyword>
<sequence length="127" mass="14788">MEGFFASVIATIVTMPLAAWLVVYMISYQLTRRKKASFRLAVDLSTLLFIAAVHFMIYEIWGRSVLWLIVLFILGAGAIFTIVHYKYREEIHFTKIIKGAWRFNFIVFMLGYFMLLIIGLAQRILEV</sequence>
<dbReference type="InterPro" id="IPR024515">
    <property type="entry name" value="DUF3397"/>
</dbReference>
<evidence type="ECO:0000256" key="1">
    <source>
        <dbReference type="SAM" id="Phobius"/>
    </source>
</evidence>
<proteinExistence type="predicted"/>
<keyword evidence="1" id="KW-1133">Transmembrane helix</keyword>
<protein>
    <submittedName>
        <fullName evidence="2">DUF3397 domain-containing protein</fullName>
    </submittedName>
</protein>
<dbReference type="Proteomes" id="UP000308230">
    <property type="component" value="Unassembled WGS sequence"/>
</dbReference>
<dbReference type="EMBL" id="SWLG01000025">
    <property type="protein sequence ID" value="TLS35232.1"/>
    <property type="molecule type" value="Genomic_DNA"/>
</dbReference>
<evidence type="ECO:0000313" key="3">
    <source>
        <dbReference type="Proteomes" id="UP000308230"/>
    </source>
</evidence>
<feature type="transmembrane region" description="Helical" evidence="1">
    <location>
        <begin position="38"/>
        <end position="58"/>
    </location>
</feature>
<dbReference type="AlphaFoldDB" id="A0A5R9EVI3"/>
<comment type="caution">
    <text evidence="2">The sequence shown here is derived from an EMBL/GenBank/DDBJ whole genome shotgun (WGS) entry which is preliminary data.</text>
</comment>
<reference evidence="2 3" key="1">
    <citation type="submission" date="2019-04" db="EMBL/GenBank/DDBJ databases">
        <title>Bacillus caeni sp. nov., a bacterium isolated from mangrove sediment.</title>
        <authorList>
            <person name="Huang H."/>
            <person name="Mo K."/>
            <person name="Hu Y."/>
        </authorList>
    </citation>
    <scope>NUCLEOTIDE SEQUENCE [LARGE SCALE GENOMIC DNA]</scope>
    <source>
        <strain evidence="2 3">HB172195</strain>
    </source>
</reference>
<feature type="transmembrane region" description="Helical" evidence="1">
    <location>
        <begin position="6"/>
        <end position="26"/>
    </location>
</feature>
<feature type="transmembrane region" description="Helical" evidence="1">
    <location>
        <begin position="64"/>
        <end position="83"/>
    </location>
</feature>
<keyword evidence="1" id="KW-0812">Transmembrane</keyword>
<dbReference type="RefSeq" id="WP_138129212.1">
    <property type="nucleotide sequence ID" value="NZ_SWLG01000025.1"/>
</dbReference>
<dbReference type="InterPro" id="IPR016945">
    <property type="entry name" value="UCP030092"/>
</dbReference>
<dbReference type="Pfam" id="PF11877">
    <property type="entry name" value="DUF3397"/>
    <property type="match status" value="1"/>
</dbReference>
<keyword evidence="3" id="KW-1185">Reference proteome</keyword>
<name>A0A5R9EVI3_9BACL</name>
<feature type="transmembrane region" description="Helical" evidence="1">
    <location>
        <begin position="103"/>
        <end position="125"/>
    </location>
</feature>
<organism evidence="2 3">
    <name type="scientific">Exobacillus caeni</name>
    <dbReference type="NCBI Taxonomy" id="2574798"/>
    <lineage>
        <taxon>Bacteria</taxon>
        <taxon>Bacillati</taxon>
        <taxon>Bacillota</taxon>
        <taxon>Bacilli</taxon>
        <taxon>Bacillales</taxon>
        <taxon>Guptibacillaceae</taxon>
        <taxon>Exobacillus</taxon>
    </lineage>
</organism>
<evidence type="ECO:0000313" key="2">
    <source>
        <dbReference type="EMBL" id="TLS35232.1"/>
    </source>
</evidence>
<dbReference type="OrthoDB" id="2353183at2"/>
<gene>
    <name evidence="2" type="ORF">FCL54_21285</name>
</gene>
<dbReference type="PIRSF" id="PIRSF030092">
    <property type="entry name" value="UCP030092"/>
    <property type="match status" value="1"/>
</dbReference>